<accession>A0ABW8YK67</accession>
<proteinExistence type="predicted"/>
<protein>
    <recommendedName>
        <fullName evidence="3">ApeA N-terminal domain-containing protein</fullName>
    </recommendedName>
</protein>
<dbReference type="EMBL" id="JBELQC010000001">
    <property type="protein sequence ID" value="MFL9840458.1"/>
    <property type="molecule type" value="Genomic_DNA"/>
</dbReference>
<sequence length="451" mass="50508">MVTLVDRLRHLSEVGTVIACPEMTLLAGDHDPPIVVGAGEITVLTPMSFGYTLRGTPSDFGHALRSLRRIDRDPYDGTQRERLTVKTSDGADLMAGWTIPKVHVPESGAWIFTGEVEALSFHENGDFDPGTEVAYLLPQQHRARVILRRFFPPALGDGMPTKSLRVLGSEVVLTLDDDADLLIVRAPASNVLIPCYAENWLGEPLRILFGQLIYPRFVLRQSDKWAMGWVRPSPRWMRDSDACSLWQGDDELVDADGFWESFRRLLAYVAGARDERGDLNFEANKLTELYVEVIQAARGSRWVWALTYASAVEALVKLLGLEGRARTDMDAKALKELTLAVDSFHAYIDAWEGDPRPKEPAKRAAGRLLRTSSVQALRQLVADGWVAKDEFDAWDRLRNRVMHGSLVSLYSTAEEDKLLLDLSRLFHSLTRRLLQNVDPDREGGVSNSEAE</sequence>
<organism evidence="1 2">
    <name type="scientific">Sphingomonas plantiphila</name>
    <dbReference type="NCBI Taxonomy" id="3163295"/>
    <lineage>
        <taxon>Bacteria</taxon>
        <taxon>Pseudomonadati</taxon>
        <taxon>Pseudomonadota</taxon>
        <taxon>Alphaproteobacteria</taxon>
        <taxon>Sphingomonadales</taxon>
        <taxon>Sphingomonadaceae</taxon>
        <taxon>Sphingomonas</taxon>
    </lineage>
</organism>
<dbReference type="RefSeq" id="WP_408077394.1">
    <property type="nucleotide sequence ID" value="NZ_JBELQC010000001.1"/>
</dbReference>
<evidence type="ECO:0000313" key="2">
    <source>
        <dbReference type="Proteomes" id="UP001629244"/>
    </source>
</evidence>
<keyword evidence="2" id="KW-1185">Reference proteome</keyword>
<reference evidence="1 2" key="1">
    <citation type="submission" date="2024-06" db="EMBL/GenBank/DDBJ databases">
        <authorList>
            <person name="Kaempfer P."/>
            <person name="Viver T."/>
        </authorList>
    </citation>
    <scope>NUCLEOTIDE SEQUENCE [LARGE SCALE GENOMIC DNA]</scope>
    <source>
        <strain evidence="1 2">ST-64</strain>
    </source>
</reference>
<name>A0ABW8YK67_9SPHN</name>
<dbReference type="Proteomes" id="UP001629244">
    <property type="component" value="Unassembled WGS sequence"/>
</dbReference>
<evidence type="ECO:0008006" key="3">
    <source>
        <dbReference type="Google" id="ProtNLM"/>
    </source>
</evidence>
<gene>
    <name evidence="1" type="ORF">ABS767_05730</name>
</gene>
<comment type="caution">
    <text evidence="1">The sequence shown here is derived from an EMBL/GenBank/DDBJ whole genome shotgun (WGS) entry which is preliminary data.</text>
</comment>
<evidence type="ECO:0000313" key="1">
    <source>
        <dbReference type="EMBL" id="MFL9840458.1"/>
    </source>
</evidence>